<dbReference type="Proteomes" id="UP000193498">
    <property type="component" value="Unassembled WGS sequence"/>
</dbReference>
<proteinExistence type="predicted"/>
<feature type="transmembrane region" description="Helical" evidence="2">
    <location>
        <begin position="12"/>
        <end position="34"/>
    </location>
</feature>
<evidence type="ECO:0000256" key="1">
    <source>
        <dbReference type="SAM" id="MobiDB-lite"/>
    </source>
</evidence>
<organism evidence="3 4">
    <name type="scientific">Basidiobolus meristosporus CBS 931.73</name>
    <dbReference type="NCBI Taxonomy" id="1314790"/>
    <lineage>
        <taxon>Eukaryota</taxon>
        <taxon>Fungi</taxon>
        <taxon>Fungi incertae sedis</taxon>
        <taxon>Zoopagomycota</taxon>
        <taxon>Entomophthoromycotina</taxon>
        <taxon>Basidiobolomycetes</taxon>
        <taxon>Basidiobolales</taxon>
        <taxon>Basidiobolaceae</taxon>
        <taxon>Basidiobolus</taxon>
    </lineage>
</organism>
<keyword evidence="2" id="KW-1133">Transmembrane helix</keyword>
<feature type="region of interest" description="Disordered" evidence="1">
    <location>
        <begin position="45"/>
        <end position="64"/>
    </location>
</feature>
<sequence length="64" mass="7371">MKYSRLGERRWCTIIALMAVLGGLLCLFILYPIISDNKPKMPSSLHIRPMKNSPFRPDNQEVLP</sequence>
<keyword evidence="2" id="KW-0812">Transmembrane</keyword>
<dbReference type="AlphaFoldDB" id="A0A1Y1Y9Z1"/>
<keyword evidence="4" id="KW-1185">Reference proteome</keyword>
<keyword evidence="2" id="KW-0472">Membrane</keyword>
<feature type="non-terminal residue" evidence="3">
    <location>
        <position position="1"/>
    </location>
</feature>
<accession>A0A1Y1Y9Z1</accession>
<protein>
    <submittedName>
        <fullName evidence="3">Uncharacterized protein</fullName>
    </submittedName>
</protein>
<dbReference type="EMBL" id="MCFE01000194">
    <property type="protein sequence ID" value="ORX94839.1"/>
    <property type="molecule type" value="Genomic_DNA"/>
</dbReference>
<dbReference type="InParanoid" id="A0A1Y1Y9Z1"/>
<evidence type="ECO:0000256" key="2">
    <source>
        <dbReference type="SAM" id="Phobius"/>
    </source>
</evidence>
<reference evidence="3 4" key="1">
    <citation type="submission" date="2016-07" db="EMBL/GenBank/DDBJ databases">
        <title>Pervasive Adenine N6-methylation of Active Genes in Fungi.</title>
        <authorList>
            <consortium name="DOE Joint Genome Institute"/>
            <person name="Mondo S.J."/>
            <person name="Dannebaum R.O."/>
            <person name="Kuo R.C."/>
            <person name="Labutti K."/>
            <person name="Haridas S."/>
            <person name="Kuo A."/>
            <person name="Salamov A."/>
            <person name="Ahrendt S.R."/>
            <person name="Lipzen A."/>
            <person name="Sullivan W."/>
            <person name="Andreopoulos W.B."/>
            <person name="Clum A."/>
            <person name="Lindquist E."/>
            <person name="Daum C."/>
            <person name="Ramamoorthy G.K."/>
            <person name="Gryganskyi A."/>
            <person name="Culley D."/>
            <person name="Magnuson J.K."/>
            <person name="James T.Y."/>
            <person name="O'Malley M.A."/>
            <person name="Stajich J.E."/>
            <person name="Spatafora J.W."/>
            <person name="Visel A."/>
            <person name="Grigoriev I.V."/>
        </authorList>
    </citation>
    <scope>NUCLEOTIDE SEQUENCE [LARGE SCALE GENOMIC DNA]</scope>
    <source>
        <strain evidence="3 4">CBS 931.73</strain>
    </source>
</reference>
<evidence type="ECO:0000313" key="4">
    <source>
        <dbReference type="Proteomes" id="UP000193498"/>
    </source>
</evidence>
<evidence type="ECO:0000313" key="3">
    <source>
        <dbReference type="EMBL" id="ORX94839.1"/>
    </source>
</evidence>
<comment type="caution">
    <text evidence="3">The sequence shown here is derived from an EMBL/GenBank/DDBJ whole genome shotgun (WGS) entry which is preliminary data.</text>
</comment>
<name>A0A1Y1Y9Z1_9FUNG</name>
<gene>
    <name evidence="3" type="ORF">K493DRAFT_315315</name>
</gene>